<feature type="compositionally biased region" description="Basic and acidic residues" evidence="1">
    <location>
        <begin position="78"/>
        <end position="88"/>
    </location>
</feature>
<keyword evidence="3" id="KW-1185">Reference proteome</keyword>
<dbReference type="InParanoid" id="A0A5J5FAX8"/>
<feature type="region of interest" description="Disordered" evidence="1">
    <location>
        <begin position="41"/>
        <end position="88"/>
    </location>
</feature>
<dbReference type="AlphaFoldDB" id="A0A5J5FAX8"/>
<feature type="compositionally biased region" description="Basic and acidic residues" evidence="1">
    <location>
        <begin position="41"/>
        <end position="53"/>
    </location>
</feature>
<proteinExistence type="predicted"/>
<evidence type="ECO:0000313" key="2">
    <source>
        <dbReference type="EMBL" id="KAA8914406.1"/>
    </source>
</evidence>
<organism evidence="2 3">
    <name type="scientific">Sphaerosporella brunnea</name>
    <dbReference type="NCBI Taxonomy" id="1250544"/>
    <lineage>
        <taxon>Eukaryota</taxon>
        <taxon>Fungi</taxon>
        <taxon>Dikarya</taxon>
        <taxon>Ascomycota</taxon>
        <taxon>Pezizomycotina</taxon>
        <taxon>Pezizomycetes</taxon>
        <taxon>Pezizales</taxon>
        <taxon>Pyronemataceae</taxon>
        <taxon>Sphaerosporella</taxon>
    </lineage>
</organism>
<protein>
    <submittedName>
        <fullName evidence="2">Uncharacterized protein</fullName>
    </submittedName>
</protein>
<accession>A0A5J5FAX8</accession>
<dbReference type="Proteomes" id="UP000326924">
    <property type="component" value="Unassembled WGS sequence"/>
</dbReference>
<feature type="compositionally biased region" description="Basic residues" evidence="1">
    <location>
        <begin position="58"/>
        <end position="68"/>
    </location>
</feature>
<evidence type="ECO:0000313" key="3">
    <source>
        <dbReference type="Proteomes" id="UP000326924"/>
    </source>
</evidence>
<dbReference type="EMBL" id="VXIS01000006">
    <property type="protein sequence ID" value="KAA8914406.1"/>
    <property type="molecule type" value="Genomic_DNA"/>
</dbReference>
<sequence>MNVVQGWVRSEMKRAVWMPTSEMTNAGQWQYLTRTEIQELEKEEKEKTRKRGQEAPVPRKKTKTKRAKTMAENSDPIQHADDDAHDERVPVHAFPNQDRVNTVNTESMHPDGVKKCARKLCFKGEARPDIITCKNPV</sequence>
<gene>
    <name evidence="2" type="ORF">FN846DRAFT_886022</name>
</gene>
<evidence type="ECO:0000256" key="1">
    <source>
        <dbReference type="SAM" id="MobiDB-lite"/>
    </source>
</evidence>
<reference evidence="2 3" key="1">
    <citation type="submission" date="2019-09" db="EMBL/GenBank/DDBJ databases">
        <title>Draft genome of the ectomycorrhizal ascomycete Sphaerosporella brunnea.</title>
        <authorList>
            <consortium name="DOE Joint Genome Institute"/>
            <person name="Benucci G.M."/>
            <person name="Marozzi G."/>
            <person name="Antonielli L."/>
            <person name="Sanchez S."/>
            <person name="Marco P."/>
            <person name="Wang X."/>
            <person name="Falini L.B."/>
            <person name="Barry K."/>
            <person name="Haridas S."/>
            <person name="Lipzen A."/>
            <person name="Labutti K."/>
            <person name="Grigoriev I.V."/>
            <person name="Murat C."/>
            <person name="Martin F."/>
            <person name="Albertini E."/>
            <person name="Donnini D."/>
            <person name="Bonito G."/>
        </authorList>
    </citation>
    <scope>NUCLEOTIDE SEQUENCE [LARGE SCALE GENOMIC DNA]</scope>
    <source>
        <strain evidence="2 3">Sb_GMNB300</strain>
    </source>
</reference>
<name>A0A5J5FAX8_9PEZI</name>
<comment type="caution">
    <text evidence="2">The sequence shown here is derived from an EMBL/GenBank/DDBJ whole genome shotgun (WGS) entry which is preliminary data.</text>
</comment>